<organism evidence="1 2">
    <name type="scientific">Ancylostoma ceylanicum</name>
    <dbReference type="NCBI Taxonomy" id="53326"/>
    <lineage>
        <taxon>Eukaryota</taxon>
        <taxon>Metazoa</taxon>
        <taxon>Ecdysozoa</taxon>
        <taxon>Nematoda</taxon>
        <taxon>Chromadorea</taxon>
        <taxon>Rhabditida</taxon>
        <taxon>Rhabditina</taxon>
        <taxon>Rhabditomorpha</taxon>
        <taxon>Strongyloidea</taxon>
        <taxon>Ancylostomatidae</taxon>
        <taxon>Ancylostomatinae</taxon>
        <taxon>Ancylostoma</taxon>
    </lineage>
</organism>
<comment type="caution">
    <text evidence="1">The sequence shown here is derived from an EMBL/GenBank/DDBJ whole genome shotgun (WGS) entry which is preliminary data.</text>
</comment>
<dbReference type="AlphaFoldDB" id="A0A016T3I1"/>
<sequence length="77" mass="8894">MLPRKNLFHVGPSAQAVEHGSSLCKSACVPRDTSCKKRKVTNVLTFIRFTVRFHLLIVCTALMTLCCERFRRHQDWC</sequence>
<evidence type="ECO:0000313" key="1">
    <source>
        <dbReference type="EMBL" id="EYB97134.1"/>
    </source>
</evidence>
<proteinExistence type="predicted"/>
<protein>
    <submittedName>
        <fullName evidence="1">Uncharacterized protein</fullName>
    </submittedName>
</protein>
<evidence type="ECO:0000313" key="2">
    <source>
        <dbReference type="Proteomes" id="UP000024635"/>
    </source>
</evidence>
<dbReference type="Proteomes" id="UP000024635">
    <property type="component" value="Unassembled WGS sequence"/>
</dbReference>
<gene>
    <name evidence="1" type="primary">Acey_s0143.g2409</name>
    <name evidence="1" type="ORF">Y032_0143g2409</name>
</gene>
<keyword evidence="2" id="KW-1185">Reference proteome</keyword>
<reference evidence="2" key="1">
    <citation type="journal article" date="2015" name="Nat. Genet.">
        <title>The genome and transcriptome of the zoonotic hookworm Ancylostoma ceylanicum identify infection-specific gene families.</title>
        <authorList>
            <person name="Schwarz E.M."/>
            <person name="Hu Y."/>
            <person name="Antoshechkin I."/>
            <person name="Miller M.M."/>
            <person name="Sternberg P.W."/>
            <person name="Aroian R.V."/>
        </authorList>
    </citation>
    <scope>NUCLEOTIDE SEQUENCE</scope>
    <source>
        <strain evidence="2">HY135</strain>
    </source>
</reference>
<dbReference type="EMBL" id="JARK01001479">
    <property type="protein sequence ID" value="EYB97134.1"/>
    <property type="molecule type" value="Genomic_DNA"/>
</dbReference>
<name>A0A016T3I1_9BILA</name>
<accession>A0A016T3I1</accession>